<organism evidence="2 3">
    <name type="scientific">Gleimia europaea ACS-120-V-Col10b</name>
    <dbReference type="NCBI Taxonomy" id="883069"/>
    <lineage>
        <taxon>Bacteria</taxon>
        <taxon>Bacillati</taxon>
        <taxon>Actinomycetota</taxon>
        <taxon>Actinomycetes</taxon>
        <taxon>Actinomycetales</taxon>
        <taxon>Actinomycetaceae</taxon>
        <taxon>Gleimia</taxon>
    </lineage>
</organism>
<name>A0A9W5REG5_9ACTO</name>
<dbReference type="EMBL" id="AGWN01000001">
    <property type="protein sequence ID" value="EPD30942.1"/>
    <property type="molecule type" value="Genomic_DNA"/>
</dbReference>
<dbReference type="Proteomes" id="UP000014387">
    <property type="component" value="Unassembled WGS sequence"/>
</dbReference>
<evidence type="ECO:0000313" key="2">
    <source>
        <dbReference type="EMBL" id="EPD30942.1"/>
    </source>
</evidence>
<proteinExistence type="predicted"/>
<reference evidence="2 3" key="1">
    <citation type="submission" date="2013-05" db="EMBL/GenBank/DDBJ databases">
        <title>The Genome Sequence of Actinomyces europaeus ACS-120-V-COL10B.</title>
        <authorList>
            <consortium name="The Broad Institute Genomics Platform"/>
            <person name="Earl A."/>
            <person name="Ward D."/>
            <person name="Feldgarden M."/>
            <person name="Gevers D."/>
            <person name="Saerens B."/>
            <person name="Vaneechoutte M."/>
            <person name="Walker B."/>
            <person name="Young S."/>
            <person name="Zeng Q."/>
            <person name="Gargeya S."/>
            <person name="Fitzgerald M."/>
            <person name="Haas B."/>
            <person name="Abouelleil A."/>
            <person name="Allen A.W."/>
            <person name="Alvarado L."/>
            <person name="Arachchi H.M."/>
            <person name="Berlin A.M."/>
            <person name="Chapman S.B."/>
            <person name="Gainer-Dewar J."/>
            <person name="Goldberg J."/>
            <person name="Griggs A."/>
            <person name="Gujja S."/>
            <person name="Hansen M."/>
            <person name="Howarth C."/>
            <person name="Imamovic A."/>
            <person name="Ireland A."/>
            <person name="Larimer J."/>
            <person name="McCowan C."/>
            <person name="Murphy C."/>
            <person name="Pearson M."/>
            <person name="Poon T.W."/>
            <person name="Priest M."/>
            <person name="Roberts A."/>
            <person name="Saif S."/>
            <person name="Shea T."/>
            <person name="Sisk P."/>
            <person name="Sykes S."/>
            <person name="Wortman J."/>
            <person name="Nusbaum C."/>
            <person name="Birren B."/>
        </authorList>
    </citation>
    <scope>NUCLEOTIDE SEQUENCE [LARGE SCALE GENOMIC DNA]</scope>
    <source>
        <strain evidence="2 3">ACS-120-V-Col10b</strain>
    </source>
</reference>
<feature type="compositionally biased region" description="Polar residues" evidence="1">
    <location>
        <begin position="1"/>
        <end position="15"/>
    </location>
</feature>
<feature type="region of interest" description="Disordered" evidence="1">
    <location>
        <begin position="42"/>
        <end position="63"/>
    </location>
</feature>
<evidence type="ECO:0000256" key="1">
    <source>
        <dbReference type="SAM" id="MobiDB-lite"/>
    </source>
</evidence>
<gene>
    <name evidence="2" type="ORF">HMPREF9238_00697</name>
</gene>
<sequence length="79" mass="8963">MHTNTTRATQNATFSRRNRQKPALYQHILFDLAVEANQLKTPVSPATGHTSPPPKHFNQQAPWEDGLLIRKGWAGKYKP</sequence>
<accession>A0A9W5REG5</accession>
<feature type="region of interest" description="Disordered" evidence="1">
    <location>
        <begin position="1"/>
        <end position="20"/>
    </location>
</feature>
<keyword evidence="3" id="KW-1185">Reference proteome</keyword>
<dbReference type="OrthoDB" id="9793302at2"/>
<comment type="caution">
    <text evidence="2">The sequence shown here is derived from an EMBL/GenBank/DDBJ whole genome shotgun (WGS) entry which is preliminary data.</text>
</comment>
<protein>
    <submittedName>
        <fullName evidence="2">Uncharacterized protein</fullName>
    </submittedName>
</protein>
<evidence type="ECO:0000313" key="3">
    <source>
        <dbReference type="Proteomes" id="UP000014387"/>
    </source>
</evidence>
<dbReference type="AlphaFoldDB" id="A0A9W5REG5"/>